<sequence>MYKVAICDDDDNYRMLIRNIIAEDKNMKNDTIFYEYTSGEDLLDDVNQMHDLLFLDIAMPGINGNKTAKEFRQINKDAILVFCTNYQQPTTESFKVQPFRYIIKDLYNQVLKDEMPDIIREIVQQTNIQYINITDDGNVHRIPLKDILYISVAKRGAIIHQYCETGEKEISCRETVKELYEKLSGEGFVYAHNSYIVNMANIIHVRKNVLTLKDNIELNISRSKQKDFDSCFSDFLCLRYKRK</sequence>
<evidence type="ECO:0000256" key="3">
    <source>
        <dbReference type="PROSITE-ProRule" id="PRU00169"/>
    </source>
</evidence>
<dbReference type="Gene3D" id="2.40.50.1020">
    <property type="entry name" value="LytTr DNA-binding domain"/>
    <property type="match status" value="1"/>
</dbReference>
<dbReference type="Pfam" id="PF00072">
    <property type="entry name" value="Response_reg"/>
    <property type="match status" value="1"/>
</dbReference>
<organism evidence="6 7">
    <name type="scientific">Eubacterium plexicaudatum ASF492</name>
    <dbReference type="NCBI Taxonomy" id="1235802"/>
    <lineage>
        <taxon>Bacteria</taxon>
        <taxon>Bacillati</taxon>
        <taxon>Bacillota</taxon>
        <taxon>Clostridia</taxon>
        <taxon>Eubacteriales</taxon>
        <taxon>Eubacteriaceae</taxon>
        <taxon>Eubacterium</taxon>
    </lineage>
</organism>
<dbReference type="GO" id="GO:0003677">
    <property type="term" value="F:DNA binding"/>
    <property type="evidence" value="ECO:0007669"/>
    <property type="project" value="InterPro"/>
</dbReference>
<keyword evidence="7" id="KW-1185">Reference proteome</keyword>
<dbReference type="SMART" id="SM00448">
    <property type="entry name" value="REC"/>
    <property type="match status" value="1"/>
</dbReference>
<dbReference type="PROSITE" id="PS50930">
    <property type="entry name" value="HTH_LYTTR"/>
    <property type="match status" value="1"/>
</dbReference>
<comment type="function">
    <text evidence="2">May play the central regulatory role in sporulation. It may be an element of the effector pathway responsible for the activation of sporulation genes in response to nutritional stress. Spo0A may act in concert with spo0H (a sigma factor) to control the expression of some genes that are critical to the sporulation process.</text>
</comment>
<evidence type="ECO:0000313" key="6">
    <source>
        <dbReference type="EMBL" id="EMZ38300.1"/>
    </source>
</evidence>
<reference evidence="6 7" key="1">
    <citation type="journal article" date="2014" name="Genome Announc.">
        <title>Draft genome sequences of the altered schaedler flora, a defined bacterial community from gnotobiotic mice.</title>
        <authorList>
            <person name="Wannemuehler M.J."/>
            <person name="Overstreet A.M."/>
            <person name="Ward D.V."/>
            <person name="Phillips G.J."/>
        </authorList>
    </citation>
    <scope>NUCLEOTIDE SEQUENCE [LARGE SCALE GENOMIC DNA]</scope>
    <source>
        <strain evidence="6 7">ASF492</strain>
    </source>
</reference>
<evidence type="ECO:0000256" key="2">
    <source>
        <dbReference type="ARBA" id="ARBA00024867"/>
    </source>
</evidence>
<proteinExistence type="predicted"/>
<dbReference type="PROSITE" id="PS50110">
    <property type="entry name" value="RESPONSE_REGULATORY"/>
    <property type="match status" value="1"/>
</dbReference>
<feature type="domain" description="Response regulatory" evidence="4">
    <location>
        <begin position="3"/>
        <end position="119"/>
    </location>
</feature>
<comment type="caution">
    <text evidence="6">The sequence shown here is derived from an EMBL/GenBank/DDBJ whole genome shotgun (WGS) entry which is preliminary data.</text>
</comment>
<evidence type="ECO:0000313" key="7">
    <source>
        <dbReference type="Proteomes" id="UP000012589"/>
    </source>
</evidence>
<protein>
    <recommendedName>
        <fullName evidence="1">Stage 0 sporulation protein A homolog</fullName>
    </recommendedName>
</protein>
<dbReference type="InterPro" id="IPR001789">
    <property type="entry name" value="Sig_transdc_resp-reg_receiver"/>
</dbReference>
<dbReference type="Gene3D" id="3.40.50.2300">
    <property type="match status" value="1"/>
</dbReference>
<dbReference type="GO" id="GO:0000156">
    <property type="term" value="F:phosphorelay response regulator activity"/>
    <property type="evidence" value="ECO:0007669"/>
    <property type="project" value="InterPro"/>
</dbReference>
<dbReference type="InterPro" id="IPR011006">
    <property type="entry name" value="CheY-like_superfamily"/>
</dbReference>
<keyword evidence="3" id="KW-0597">Phosphoprotein</keyword>
<feature type="domain" description="HTH LytTR-type" evidence="5">
    <location>
        <begin position="131"/>
        <end position="234"/>
    </location>
</feature>
<evidence type="ECO:0000259" key="5">
    <source>
        <dbReference type="PROSITE" id="PS50930"/>
    </source>
</evidence>
<dbReference type="PANTHER" id="PTHR37299">
    <property type="entry name" value="TRANSCRIPTIONAL REGULATOR-RELATED"/>
    <property type="match status" value="1"/>
</dbReference>
<dbReference type="EMBL" id="AQFT01000008">
    <property type="protein sequence ID" value="EMZ38300.1"/>
    <property type="molecule type" value="Genomic_DNA"/>
</dbReference>
<dbReference type="OrthoDB" id="9788600at2"/>
<feature type="modified residue" description="4-aspartylphosphate" evidence="3">
    <location>
        <position position="56"/>
    </location>
</feature>
<dbReference type="AlphaFoldDB" id="N2BIP2"/>
<dbReference type="SUPFAM" id="SSF52172">
    <property type="entry name" value="CheY-like"/>
    <property type="match status" value="1"/>
</dbReference>
<dbReference type="HOGENOM" id="CLU_000445_14_2_9"/>
<evidence type="ECO:0000259" key="4">
    <source>
        <dbReference type="PROSITE" id="PS50110"/>
    </source>
</evidence>
<dbReference type="PANTHER" id="PTHR37299:SF1">
    <property type="entry name" value="STAGE 0 SPORULATION PROTEIN A HOMOLOG"/>
    <property type="match status" value="1"/>
</dbReference>
<accession>N2BIP2</accession>
<name>N2BIP2_9FIRM</name>
<dbReference type="eggNOG" id="COG3279">
    <property type="taxonomic scope" value="Bacteria"/>
</dbReference>
<dbReference type="InterPro" id="IPR046947">
    <property type="entry name" value="LytR-like"/>
</dbReference>
<dbReference type="PATRIC" id="fig|1235802.3.peg.230"/>
<dbReference type="SMART" id="SM00850">
    <property type="entry name" value="LytTR"/>
    <property type="match status" value="1"/>
</dbReference>
<gene>
    <name evidence="6" type="ORF">C823_00217</name>
</gene>
<dbReference type="Proteomes" id="UP000012589">
    <property type="component" value="Unassembled WGS sequence"/>
</dbReference>
<dbReference type="Pfam" id="PF04397">
    <property type="entry name" value="LytTR"/>
    <property type="match status" value="1"/>
</dbReference>
<dbReference type="STRING" id="1235802.C823_00217"/>
<dbReference type="InterPro" id="IPR007492">
    <property type="entry name" value="LytTR_DNA-bd_dom"/>
</dbReference>
<evidence type="ECO:0000256" key="1">
    <source>
        <dbReference type="ARBA" id="ARBA00018672"/>
    </source>
</evidence>